<dbReference type="InterPro" id="IPR036291">
    <property type="entry name" value="NAD(P)-bd_dom_sf"/>
</dbReference>
<keyword evidence="4" id="KW-0520">NAD</keyword>
<gene>
    <name evidence="7" type="ORF">METZ01_LOCUS11995</name>
</gene>
<name>A0A381NWZ3_9ZZZZ</name>
<dbReference type="PANTHER" id="PTHR43725:SF47">
    <property type="entry name" value="UDP-GLUCOSE 4-EPIMERASE"/>
    <property type="match status" value="1"/>
</dbReference>
<accession>A0A381NWZ3</accession>
<keyword evidence="5" id="KW-0413">Isomerase</keyword>
<evidence type="ECO:0000256" key="2">
    <source>
        <dbReference type="ARBA" id="ARBA00001911"/>
    </source>
</evidence>
<dbReference type="InterPro" id="IPR016040">
    <property type="entry name" value="NAD(P)-bd_dom"/>
</dbReference>
<sequence length="339" mass="38232">MKRKILVTGGLGYIGSHTVVELINNGFEVVIIDDLSNSYESVIDNIEKITGLRPKFYEFDLKNPVKTNQCFKDNKFDGIIHFAAHKSVEESVSMPLKYYRNNVGTMLNVVDSMLTCGLKNIIFSSSCTVYGQPDVLPVSEEAPFKRAESPYGRTKQICEELLRDTASTNDEFYVIALRYFNPVGAHDSALIGELPIGNPNNLAPLITQSAAGIRDRLYVYGNDYNTDDGTAVRDYIHVVDLAKAHVSALNRLINNKQLKKYEYFNVGTGKGHSVLEVIGAFEKANSLKINYEITDRRDGDIEIIYSDTKLSNDLLDWKSEMGIEDMMRSAWEWQKQINK</sequence>
<dbReference type="CDD" id="cd05247">
    <property type="entry name" value="UDP_G4E_1_SDR_e"/>
    <property type="match status" value="1"/>
</dbReference>
<dbReference type="GO" id="GO:0005829">
    <property type="term" value="C:cytosol"/>
    <property type="evidence" value="ECO:0007669"/>
    <property type="project" value="TreeGrafter"/>
</dbReference>
<evidence type="ECO:0000313" key="7">
    <source>
        <dbReference type="EMBL" id="SUZ59141.1"/>
    </source>
</evidence>
<evidence type="ECO:0000256" key="5">
    <source>
        <dbReference type="ARBA" id="ARBA00023235"/>
    </source>
</evidence>
<dbReference type="Gene3D" id="3.40.50.720">
    <property type="entry name" value="NAD(P)-binding Rossmann-like Domain"/>
    <property type="match status" value="1"/>
</dbReference>
<dbReference type="EMBL" id="UINC01000665">
    <property type="protein sequence ID" value="SUZ59141.1"/>
    <property type="molecule type" value="Genomic_DNA"/>
</dbReference>
<evidence type="ECO:0000259" key="6">
    <source>
        <dbReference type="Pfam" id="PF16363"/>
    </source>
</evidence>
<dbReference type="Gene3D" id="3.90.25.10">
    <property type="entry name" value="UDP-galactose 4-epimerase, domain 1"/>
    <property type="match status" value="1"/>
</dbReference>
<evidence type="ECO:0000256" key="1">
    <source>
        <dbReference type="ARBA" id="ARBA00000083"/>
    </source>
</evidence>
<dbReference type="PANTHER" id="PTHR43725">
    <property type="entry name" value="UDP-GLUCOSE 4-EPIMERASE"/>
    <property type="match status" value="1"/>
</dbReference>
<feature type="domain" description="NAD(P)-binding" evidence="6">
    <location>
        <begin position="6"/>
        <end position="328"/>
    </location>
</feature>
<evidence type="ECO:0000256" key="4">
    <source>
        <dbReference type="ARBA" id="ARBA00023027"/>
    </source>
</evidence>
<dbReference type="InterPro" id="IPR005886">
    <property type="entry name" value="UDP_G4E"/>
</dbReference>
<evidence type="ECO:0000256" key="3">
    <source>
        <dbReference type="ARBA" id="ARBA00013189"/>
    </source>
</evidence>
<dbReference type="SUPFAM" id="SSF51735">
    <property type="entry name" value="NAD(P)-binding Rossmann-fold domains"/>
    <property type="match status" value="1"/>
</dbReference>
<organism evidence="7">
    <name type="scientific">marine metagenome</name>
    <dbReference type="NCBI Taxonomy" id="408172"/>
    <lineage>
        <taxon>unclassified sequences</taxon>
        <taxon>metagenomes</taxon>
        <taxon>ecological metagenomes</taxon>
    </lineage>
</organism>
<dbReference type="NCBIfam" id="TIGR01179">
    <property type="entry name" value="galE"/>
    <property type="match status" value="1"/>
</dbReference>
<comment type="catalytic activity">
    <reaction evidence="1">
        <text>UDP-alpha-D-glucose = UDP-alpha-D-galactose</text>
        <dbReference type="Rhea" id="RHEA:22168"/>
        <dbReference type="ChEBI" id="CHEBI:58885"/>
        <dbReference type="ChEBI" id="CHEBI:66914"/>
        <dbReference type="EC" id="5.1.3.2"/>
    </reaction>
</comment>
<dbReference type="EC" id="5.1.3.2" evidence="3"/>
<proteinExistence type="predicted"/>
<dbReference type="GO" id="GO:0003978">
    <property type="term" value="F:UDP-glucose 4-epimerase activity"/>
    <property type="evidence" value="ECO:0007669"/>
    <property type="project" value="UniProtKB-EC"/>
</dbReference>
<dbReference type="Pfam" id="PF16363">
    <property type="entry name" value="GDP_Man_Dehyd"/>
    <property type="match status" value="1"/>
</dbReference>
<dbReference type="AlphaFoldDB" id="A0A381NWZ3"/>
<reference evidence="7" key="1">
    <citation type="submission" date="2018-05" db="EMBL/GenBank/DDBJ databases">
        <authorList>
            <person name="Lanie J.A."/>
            <person name="Ng W.-L."/>
            <person name="Kazmierczak K.M."/>
            <person name="Andrzejewski T.M."/>
            <person name="Davidsen T.M."/>
            <person name="Wayne K.J."/>
            <person name="Tettelin H."/>
            <person name="Glass J.I."/>
            <person name="Rusch D."/>
            <person name="Podicherti R."/>
            <person name="Tsui H.-C.T."/>
            <person name="Winkler M.E."/>
        </authorList>
    </citation>
    <scope>NUCLEOTIDE SEQUENCE</scope>
</reference>
<protein>
    <recommendedName>
        <fullName evidence="3">UDP-glucose 4-epimerase</fullName>
        <ecNumber evidence="3">5.1.3.2</ecNumber>
    </recommendedName>
</protein>
<dbReference type="GO" id="GO:0006012">
    <property type="term" value="P:galactose metabolic process"/>
    <property type="evidence" value="ECO:0007669"/>
    <property type="project" value="InterPro"/>
</dbReference>
<comment type="cofactor">
    <cofactor evidence="2">
        <name>NAD(+)</name>
        <dbReference type="ChEBI" id="CHEBI:57540"/>
    </cofactor>
</comment>